<dbReference type="SUPFAM" id="SSF47384">
    <property type="entry name" value="Homodimeric domain of signal transducing histidine kinase"/>
    <property type="match status" value="1"/>
</dbReference>
<evidence type="ECO:0000259" key="9">
    <source>
        <dbReference type="PROSITE" id="PS50110"/>
    </source>
</evidence>
<dbReference type="FunFam" id="3.30.565.10:FF:000010">
    <property type="entry name" value="Sensor histidine kinase RcsC"/>
    <property type="match status" value="1"/>
</dbReference>
<dbReference type="CDD" id="cd16922">
    <property type="entry name" value="HATPase_EvgS-ArcB-TorS-like"/>
    <property type="match status" value="1"/>
</dbReference>
<dbReference type="Pfam" id="PF00072">
    <property type="entry name" value="Response_reg"/>
    <property type="match status" value="1"/>
</dbReference>
<dbReference type="SUPFAM" id="SSF55785">
    <property type="entry name" value="PYP-like sensor domain (PAS domain)"/>
    <property type="match status" value="2"/>
</dbReference>
<dbReference type="GO" id="GO:0000155">
    <property type="term" value="F:phosphorelay sensor kinase activity"/>
    <property type="evidence" value="ECO:0007669"/>
    <property type="project" value="InterPro"/>
</dbReference>
<feature type="region of interest" description="Disordered" evidence="7">
    <location>
        <begin position="356"/>
        <end position="419"/>
    </location>
</feature>
<dbReference type="SMART" id="SM00086">
    <property type="entry name" value="PAC"/>
    <property type="match status" value="2"/>
</dbReference>
<evidence type="ECO:0000256" key="2">
    <source>
        <dbReference type="ARBA" id="ARBA00012438"/>
    </source>
</evidence>
<feature type="domain" description="Response regulatory" evidence="9">
    <location>
        <begin position="1955"/>
        <end position="2077"/>
    </location>
</feature>
<feature type="compositionally biased region" description="Polar residues" evidence="7">
    <location>
        <begin position="1726"/>
        <end position="1755"/>
    </location>
</feature>
<dbReference type="SUPFAM" id="SSF55874">
    <property type="entry name" value="ATPase domain of HSP90 chaperone/DNA topoisomerase II/histidine kinase"/>
    <property type="match status" value="1"/>
</dbReference>
<feature type="region of interest" description="Disordered" evidence="7">
    <location>
        <begin position="1299"/>
        <end position="1324"/>
    </location>
</feature>
<evidence type="ECO:0000259" key="10">
    <source>
        <dbReference type="PROSITE" id="PS50112"/>
    </source>
</evidence>
<dbReference type="Pfam" id="PF13188">
    <property type="entry name" value="PAS_8"/>
    <property type="match status" value="1"/>
</dbReference>
<dbReference type="InterPro" id="IPR003594">
    <property type="entry name" value="HATPase_dom"/>
</dbReference>
<dbReference type="InterPro" id="IPR013655">
    <property type="entry name" value="PAS_fold_3"/>
</dbReference>
<feature type="compositionally biased region" description="Low complexity" evidence="7">
    <location>
        <begin position="17"/>
        <end position="29"/>
    </location>
</feature>
<dbReference type="InterPro" id="IPR005467">
    <property type="entry name" value="His_kinase_dom"/>
</dbReference>
<keyword evidence="5" id="KW-0418">Kinase</keyword>
<feature type="region of interest" description="Disordered" evidence="7">
    <location>
        <begin position="1687"/>
        <end position="1769"/>
    </location>
</feature>
<dbReference type="Pfam" id="PF02518">
    <property type="entry name" value="HATPase_c"/>
    <property type="match status" value="1"/>
</dbReference>
<dbReference type="CDD" id="cd00082">
    <property type="entry name" value="HisKA"/>
    <property type="match status" value="1"/>
</dbReference>
<accession>A0A9P8RNC2</accession>
<dbReference type="Pfam" id="PF08447">
    <property type="entry name" value="PAS_3"/>
    <property type="match status" value="1"/>
</dbReference>
<reference evidence="12" key="1">
    <citation type="submission" date="2021-03" db="EMBL/GenBank/DDBJ databases">
        <title>Comparative genomics and phylogenomic investigation of the class Geoglossomycetes provide insights into ecological specialization and systematics.</title>
        <authorList>
            <person name="Melie T."/>
            <person name="Pirro S."/>
            <person name="Miller A.N."/>
            <person name="Quandt A."/>
        </authorList>
    </citation>
    <scope>NUCLEOTIDE SEQUENCE</scope>
    <source>
        <strain evidence="12">CAQ_001_2017</strain>
    </source>
</reference>
<feature type="modified residue" description="4-aspartylphosphate" evidence="6">
    <location>
        <position position="2007"/>
    </location>
</feature>
<dbReference type="InterPro" id="IPR036890">
    <property type="entry name" value="HATPase_C_sf"/>
</dbReference>
<evidence type="ECO:0000256" key="1">
    <source>
        <dbReference type="ARBA" id="ARBA00000085"/>
    </source>
</evidence>
<evidence type="ECO:0000259" key="8">
    <source>
        <dbReference type="PROSITE" id="PS50109"/>
    </source>
</evidence>
<dbReference type="InterPro" id="IPR001610">
    <property type="entry name" value="PAC"/>
</dbReference>
<proteinExistence type="predicted"/>
<dbReference type="Gene3D" id="3.40.50.2300">
    <property type="match status" value="1"/>
</dbReference>
<feature type="compositionally biased region" description="Polar residues" evidence="7">
    <location>
        <begin position="695"/>
        <end position="713"/>
    </location>
</feature>
<dbReference type="PROSITE" id="PS50110">
    <property type="entry name" value="RESPONSE_REGULATORY"/>
    <property type="match status" value="1"/>
</dbReference>
<evidence type="ECO:0000256" key="6">
    <source>
        <dbReference type="PROSITE-ProRule" id="PRU00169"/>
    </source>
</evidence>
<feature type="region of interest" description="Disordered" evidence="7">
    <location>
        <begin position="1641"/>
        <end position="1666"/>
    </location>
</feature>
<feature type="region of interest" description="Disordered" evidence="7">
    <location>
        <begin position="1040"/>
        <end position="1066"/>
    </location>
</feature>
<evidence type="ECO:0000256" key="7">
    <source>
        <dbReference type="SAM" id="MobiDB-lite"/>
    </source>
</evidence>
<comment type="catalytic activity">
    <reaction evidence="1">
        <text>ATP + protein L-histidine = ADP + protein N-phospho-L-histidine.</text>
        <dbReference type="EC" id="2.7.13.3"/>
    </reaction>
</comment>
<dbReference type="InterPro" id="IPR000700">
    <property type="entry name" value="PAS-assoc_C"/>
</dbReference>
<feature type="region of interest" description="Disordered" evidence="7">
    <location>
        <begin position="78"/>
        <end position="101"/>
    </location>
</feature>
<dbReference type="PRINTS" id="PR00344">
    <property type="entry name" value="BCTRLSENSOR"/>
</dbReference>
<keyword evidence="4" id="KW-0808">Transferase</keyword>
<keyword evidence="13" id="KW-1185">Reference proteome</keyword>
<feature type="domain" description="PAS" evidence="10">
    <location>
        <begin position="1072"/>
        <end position="1142"/>
    </location>
</feature>
<dbReference type="InterPro" id="IPR035965">
    <property type="entry name" value="PAS-like_dom_sf"/>
</dbReference>
<feature type="compositionally biased region" description="Low complexity" evidence="7">
    <location>
        <begin position="913"/>
        <end position="922"/>
    </location>
</feature>
<feature type="region of interest" description="Disordered" evidence="7">
    <location>
        <begin position="512"/>
        <end position="599"/>
    </location>
</feature>
<evidence type="ECO:0000256" key="4">
    <source>
        <dbReference type="ARBA" id="ARBA00022679"/>
    </source>
</evidence>
<dbReference type="PANTHER" id="PTHR43047:SF74">
    <property type="entry name" value="HISTIDINE KINASE-RELATED"/>
    <property type="match status" value="1"/>
</dbReference>
<feature type="domain" description="PAS" evidence="10">
    <location>
        <begin position="1204"/>
        <end position="1275"/>
    </location>
</feature>
<dbReference type="PANTHER" id="PTHR43047">
    <property type="entry name" value="TWO-COMPONENT HISTIDINE PROTEIN KINASE"/>
    <property type="match status" value="1"/>
</dbReference>
<feature type="region of interest" description="Disordered" evidence="7">
    <location>
        <begin position="892"/>
        <end position="970"/>
    </location>
</feature>
<feature type="compositionally biased region" description="Polar residues" evidence="7">
    <location>
        <begin position="89"/>
        <end position="98"/>
    </location>
</feature>
<name>A0A9P8RNC2_9PEZI</name>
<evidence type="ECO:0000313" key="13">
    <source>
        <dbReference type="Proteomes" id="UP000750711"/>
    </source>
</evidence>
<feature type="region of interest" description="Disordered" evidence="7">
    <location>
        <begin position="691"/>
        <end position="716"/>
    </location>
</feature>
<dbReference type="InterPro" id="IPR000014">
    <property type="entry name" value="PAS"/>
</dbReference>
<dbReference type="CDD" id="cd00130">
    <property type="entry name" value="PAS"/>
    <property type="match status" value="1"/>
</dbReference>
<feature type="compositionally biased region" description="Basic and acidic residues" evidence="7">
    <location>
        <begin position="397"/>
        <end position="416"/>
    </location>
</feature>
<feature type="region of interest" description="Disordered" evidence="7">
    <location>
        <begin position="227"/>
        <end position="247"/>
    </location>
</feature>
<dbReference type="NCBIfam" id="TIGR00229">
    <property type="entry name" value="sensory_box"/>
    <property type="match status" value="1"/>
</dbReference>
<feature type="region of interest" description="Disordered" evidence="7">
    <location>
        <begin position="781"/>
        <end position="802"/>
    </location>
</feature>
<dbReference type="SMART" id="SM00091">
    <property type="entry name" value="PAS"/>
    <property type="match status" value="2"/>
</dbReference>
<evidence type="ECO:0000259" key="11">
    <source>
        <dbReference type="PROSITE" id="PS50113"/>
    </source>
</evidence>
<gene>
    <name evidence="12" type="ORF">GP486_004847</name>
</gene>
<dbReference type="Pfam" id="PF00512">
    <property type="entry name" value="HisKA"/>
    <property type="match status" value="1"/>
</dbReference>
<keyword evidence="3 6" id="KW-0597">Phosphoprotein</keyword>
<comment type="caution">
    <text evidence="12">The sequence shown here is derived from an EMBL/GenBank/DDBJ whole genome shotgun (WGS) entry which is preliminary data.</text>
</comment>
<dbReference type="InterPro" id="IPR036097">
    <property type="entry name" value="HisK_dim/P_sf"/>
</dbReference>
<feature type="compositionally biased region" description="Basic and acidic residues" evidence="7">
    <location>
        <begin position="1710"/>
        <end position="1720"/>
    </location>
</feature>
<dbReference type="EMBL" id="JAGHQM010000828">
    <property type="protein sequence ID" value="KAH0558497.1"/>
    <property type="molecule type" value="Genomic_DNA"/>
</dbReference>
<dbReference type="SMART" id="SM00387">
    <property type="entry name" value="HATPase_c"/>
    <property type="match status" value="1"/>
</dbReference>
<dbReference type="SMART" id="SM00388">
    <property type="entry name" value="HisKA"/>
    <property type="match status" value="1"/>
</dbReference>
<dbReference type="Gene3D" id="1.10.287.130">
    <property type="match status" value="1"/>
</dbReference>
<feature type="region of interest" description="Disordered" evidence="7">
    <location>
        <begin position="1"/>
        <end position="37"/>
    </location>
</feature>
<sequence>MKSSLPSSPLNPPPLAPTATTTTTTTTDNNLDEQAGDGQAMGRYFLSFPSTLAEPVIGCERLDASPVAPAEPGVAAVNAHDDGTRTEGKTVSQESTGGKTAPAEVVERLRGAVDAQLLLSQQRERLAEQQRFELPTRLPSPKMGRKRVSPILEEDSPPLTLSMPPGGPPSTGLQTASTDSVRTVKGPAMAHTPKHAARTPSYPFPPVPIGTPKSLSLEFHKPFTTLSPTATPSGTGAPGHGIPKDRPISGPATPASTLTFLPSGASALKDSPAYRSPNLYNVTLALNSEPGLDSWWANVVQVMRDDFKADRVTLAVPADTTDLENVPWGQKATFNAAEEDEHNLTYLQREGIEQPSACGTEEQSLGSLARPGFTRKENARQGITRVPPGSDTSSCGPDEKKKDGSLRYSEASRAESKSLNVDSTILPLAGEPPQAGTTQPAVPLPESPVQRITSEQANFTGYSDIPRDRELPGRVLPVLQPLGFEAEPLIESGGIIRVLERSKVVVLSREYTEPMGPTEKTGIDPESQRSVSNTPLTPTTIEQAETTKPGQSMSQASEARPRSLSLLSSRGPRHSRSGSRNYPNDGPKASLGASAQSDEAVISPAPSTMYSEYEQFPSSPWSQSPAPSPAIRSDPAENPFFTDAKVDEESFNPANAPQDYSIHQEVEAIGVDKASTVIHIPLIHPLLSKTHQHPRLNSSAASETNDSASSESTPFRPFVDARRRSVAGAVKDKRTPIAVLSILSPVIPYPSNLVNSLTYLAPHLATSFSLSRHYTNIEAEATGRKHRRHSTAHRLSSGAGGVLGDGRQAAKLSCLEELVSTGADEGCSISINGSVTSPSEYSLPKSSPGGSLVGTPGRDPVSLGLSNEIRSAISTPGFHASSEAVDSYFPSRRRGLSRSSSGVVPTVGGLAASQSQQPSQSPVADRKQTEGPDAVTHHGGDSGQSTRGHLRLRKNEYPTSGDDVTIPKDKLDVNGESAQREGALVPGFRDEITAQKHSEQPIPQRRPMLRAAVNQSAQRPHSFLHSYGADFNATFHSLASTSSVPRNPTSRMGHSRSGSAPSIGLYEMPPPSERLLRTIIDSIPVQIFTAAPQSGTITWVNSRFLTYRGQTVEDFIKAPWQSIHDDDREEYLKLWSQALRNGEQFSHQVRIRRFDGSYRWFYVRAAPLRDTRGLTVHWFGTNMDIHEQHLAEMDLARQKETAASEAKYRALANSSPQIVFAATEGEGITFVNTQWLTYSGQRFRDALSLGFMEHVHPDDLSKCKLPFLHELLAGQAFTPMNTDGDQVPTPGSCLALSTTEAKTTTEKEETTQRATTPNNSNIPIPGLSKLASTGIIKVSRDSEGNPTYSTEVRLRSKEGEYRWHLVRCIIVDSKSFGDGECLWFGTCTDINDHKLLEKKLKETMDSKTRFLSNMSHEIRTPLIGISGMVKFLLDTPLTPEQLDYCHTISTSSEGLLLVINDILDLSKVDAGMMKLSYEWFHIRSLIEDANELLSTMAIQKRLELSYIVDEDVPSVVKGDRVRLRQVLLNIIGNAIKFTSVGEVFSRCQIHHDRDIGSNEIMLSFEVTDTGPGFNEKEAELIFKPFSQIDGSSTRQHGGSGLGLVISRQLVELHGGTLKGSSIEGKGSIFLFTAKFLLPNEQDGPISPTTRPNIGLPGSSGGRPRLPIEQESTSTLRAKALAQPPLPSIANAEHRDGSPALVSSGNSDPPIRSHETRRSERSSMSSITPNSLASIQDDSTIQLAIPPTGTQRETGTPSSPSSELSVNPSWPVVTPRNSRNLYPPVYSILVLSEQPYSREATTRHIATTLPKGILHQITPSGSFVECQRIIGGEDPVIFTHVIVSLSDADEIISLIHQIFQSAAHVLTSIVILSDPLQRAEILQLAPEYDFDKLHKDKRVQFVYKPIKPSRFAAIFDPELERDLSTDRNRSSAERVAESQKQVFVDMERNVGNKGHRVLLVEDNPVNRKVLLKFLGKVGLRVETAVDGMECTDKVFYKPPGYYSLVLCDLHMPRKDGYQTCREIRQWERKNNFPTLPIIALSANVMSDVVDRCVQAGFNSYVTKPVDFKELSKAMTDLLDPVDPMNPPVLLRHS</sequence>
<dbReference type="PROSITE" id="PS50113">
    <property type="entry name" value="PAC"/>
    <property type="match status" value="1"/>
</dbReference>
<dbReference type="Proteomes" id="UP000750711">
    <property type="component" value="Unassembled WGS sequence"/>
</dbReference>
<dbReference type="PROSITE" id="PS50109">
    <property type="entry name" value="HIS_KIN"/>
    <property type="match status" value="1"/>
</dbReference>
<dbReference type="FunFam" id="3.40.50.2300:FF:000158">
    <property type="entry name" value="Sensor histidine kinase/response regulator"/>
    <property type="match status" value="1"/>
</dbReference>
<feature type="domain" description="PAC" evidence="11">
    <location>
        <begin position="1145"/>
        <end position="1197"/>
    </location>
</feature>
<evidence type="ECO:0000256" key="5">
    <source>
        <dbReference type="ARBA" id="ARBA00022777"/>
    </source>
</evidence>
<dbReference type="CDD" id="cd17546">
    <property type="entry name" value="REC_hyHK_CKI1_RcsC-like"/>
    <property type="match status" value="1"/>
</dbReference>
<dbReference type="Gene3D" id="3.30.565.10">
    <property type="entry name" value="Histidine kinase-like ATPase, C-terminal domain"/>
    <property type="match status" value="1"/>
</dbReference>
<dbReference type="InterPro" id="IPR011006">
    <property type="entry name" value="CheY-like_superfamily"/>
</dbReference>
<feature type="region of interest" description="Disordered" evidence="7">
    <location>
        <begin position="837"/>
        <end position="859"/>
    </location>
</feature>
<evidence type="ECO:0000256" key="3">
    <source>
        <dbReference type="ARBA" id="ARBA00022553"/>
    </source>
</evidence>
<feature type="compositionally biased region" description="Low complexity" evidence="7">
    <location>
        <begin position="1756"/>
        <end position="1768"/>
    </location>
</feature>
<dbReference type="GO" id="GO:0005886">
    <property type="term" value="C:plasma membrane"/>
    <property type="evidence" value="ECO:0007669"/>
    <property type="project" value="TreeGrafter"/>
</dbReference>
<organism evidence="12 13">
    <name type="scientific">Trichoglossum hirsutum</name>
    <dbReference type="NCBI Taxonomy" id="265104"/>
    <lineage>
        <taxon>Eukaryota</taxon>
        <taxon>Fungi</taxon>
        <taxon>Dikarya</taxon>
        <taxon>Ascomycota</taxon>
        <taxon>Pezizomycotina</taxon>
        <taxon>Geoglossomycetes</taxon>
        <taxon>Geoglossales</taxon>
        <taxon>Geoglossaceae</taxon>
        <taxon>Trichoglossum</taxon>
    </lineage>
</organism>
<feature type="domain" description="Histidine kinase" evidence="8">
    <location>
        <begin position="1413"/>
        <end position="1637"/>
    </location>
</feature>
<evidence type="ECO:0000313" key="12">
    <source>
        <dbReference type="EMBL" id="KAH0558497.1"/>
    </source>
</evidence>
<feature type="region of interest" description="Disordered" evidence="7">
    <location>
        <begin position="611"/>
        <end position="640"/>
    </location>
</feature>
<dbReference type="Gene3D" id="3.30.450.20">
    <property type="entry name" value="PAS domain"/>
    <property type="match status" value="3"/>
</dbReference>
<dbReference type="InterPro" id="IPR001789">
    <property type="entry name" value="Sig_transdc_resp-reg_receiver"/>
</dbReference>
<feature type="compositionally biased region" description="Polar residues" evidence="7">
    <location>
        <begin position="1040"/>
        <end position="1060"/>
    </location>
</feature>
<feature type="compositionally biased region" description="Polar residues" evidence="7">
    <location>
        <begin position="528"/>
        <end position="557"/>
    </location>
</feature>
<dbReference type="GO" id="GO:0009927">
    <property type="term" value="F:histidine phosphotransfer kinase activity"/>
    <property type="evidence" value="ECO:0007669"/>
    <property type="project" value="TreeGrafter"/>
</dbReference>
<feature type="compositionally biased region" description="Basic and acidic residues" evidence="7">
    <location>
        <begin position="79"/>
        <end position="88"/>
    </location>
</feature>
<dbReference type="PROSITE" id="PS50112">
    <property type="entry name" value="PAS"/>
    <property type="match status" value="2"/>
</dbReference>
<feature type="compositionally biased region" description="Polar residues" evidence="7">
    <location>
        <begin position="837"/>
        <end position="849"/>
    </location>
</feature>
<dbReference type="InterPro" id="IPR003661">
    <property type="entry name" value="HisK_dim/P_dom"/>
</dbReference>
<dbReference type="InterPro" id="IPR004358">
    <property type="entry name" value="Sig_transdc_His_kin-like_C"/>
</dbReference>
<protein>
    <recommendedName>
        <fullName evidence="2">histidine kinase</fullName>
        <ecNumber evidence="2">2.7.13.3</ecNumber>
    </recommendedName>
</protein>
<feature type="region of interest" description="Disordered" evidence="7">
    <location>
        <begin position="153"/>
        <end position="176"/>
    </location>
</feature>
<feature type="compositionally biased region" description="Basic and acidic residues" evidence="7">
    <location>
        <begin position="924"/>
        <end position="940"/>
    </location>
</feature>
<dbReference type="SMART" id="SM00448">
    <property type="entry name" value="REC"/>
    <property type="match status" value="1"/>
</dbReference>
<dbReference type="SUPFAM" id="SSF52172">
    <property type="entry name" value="CheY-like"/>
    <property type="match status" value="1"/>
</dbReference>
<dbReference type="EC" id="2.7.13.3" evidence="2"/>